<evidence type="ECO:0000256" key="1">
    <source>
        <dbReference type="SAM" id="Phobius"/>
    </source>
</evidence>
<gene>
    <name evidence="2" type="ORF">HZA61_08490</name>
</gene>
<accession>A0A933W910</accession>
<comment type="caution">
    <text evidence="2">The sequence shown here is derived from an EMBL/GenBank/DDBJ whole genome shotgun (WGS) entry which is preliminary data.</text>
</comment>
<keyword evidence="1" id="KW-0812">Transmembrane</keyword>
<organism evidence="2 3">
    <name type="scientific">Eiseniibacteriota bacterium</name>
    <dbReference type="NCBI Taxonomy" id="2212470"/>
    <lineage>
        <taxon>Bacteria</taxon>
        <taxon>Candidatus Eiseniibacteriota</taxon>
    </lineage>
</organism>
<dbReference type="AlphaFoldDB" id="A0A933W910"/>
<protein>
    <recommendedName>
        <fullName evidence="4">Type II secretion system protein GspC N-terminal domain-containing protein</fullName>
    </recommendedName>
</protein>
<evidence type="ECO:0008006" key="4">
    <source>
        <dbReference type="Google" id="ProtNLM"/>
    </source>
</evidence>
<name>A0A933W910_UNCEI</name>
<feature type="transmembrane region" description="Helical" evidence="1">
    <location>
        <begin position="20"/>
        <end position="39"/>
    </location>
</feature>
<keyword evidence="1" id="KW-0472">Membrane</keyword>
<dbReference type="EMBL" id="JACRIW010000056">
    <property type="protein sequence ID" value="MBI5169511.1"/>
    <property type="molecule type" value="Genomic_DNA"/>
</dbReference>
<reference evidence="2" key="1">
    <citation type="submission" date="2020-07" db="EMBL/GenBank/DDBJ databases">
        <title>Huge and variable diversity of episymbiotic CPR bacteria and DPANN archaea in groundwater ecosystems.</title>
        <authorList>
            <person name="He C.Y."/>
            <person name="Keren R."/>
            <person name="Whittaker M."/>
            <person name="Farag I.F."/>
            <person name="Doudna J."/>
            <person name="Cate J.H.D."/>
            <person name="Banfield J.F."/>
        </authorList>
    </citation>
    <scope>NUCLEOTIDE SEQUENCE</scope>
    <source>
        <strain evidence="2">NC_groundwater_1813_Pr3_B-0.1um_71_17</strain>
    </source>
</reference>
<proteinExistence type="predicted"/>
<evidence type="ECO:0000313" key="2">
    <source>
        <dbReference type="EMBL" id="MBI5169511.1"/>
    </source>
</evidence>
<sequence>MAGSPNFVAKLVEHVKRSVVNRVIALVAVLVLGGASYAIKMVTGGSHSQDAPAAATASATKPVQVANTAASAAPVEQPVTAEPAATEGGAAVVHAVTQDPVSQPAEPAHMEDHLTYQYNALGRRDPFQSLVEGDFVGADVGGDAPLDVGGIKIVGVVWGATDQFALAEDVRGNSFVLRKGDKVQNGYVEALRRDAVVVNLTAEGQTQSVVIPLVRKGDSNAR</sequence>
<dbReference type="Proteomes" id="UP000696931">
    <property type="component" value="Unassembled WGS sequence"/>
</dbReference>
<keyword evidence="1" id="KW-1133">Transmembrane helix</keyword>
<evidence type="ECO:0000313" key="3">
    <source>
        <dbReference type="Proteomes" id="UP000696931"/>
    </source>
</evidence>